<dbReference type="AlphaFoldDB" id="A0A1G6IPA5"/>
<evidence type="ECO:0000313" key="2">
    <source>
        <dbReference type="EMBL" id="SDC08328.1"/>
    </source>
</evidence>
<organism evidence="2 3">
    <name type="scientific">Bradyrhizobium brasilense</name>
    <dbReference type="NCBI Taxonomy" id="1419277"/>
    <lineage>
        <taxon>Bacteria</taxon>
        <taxon>Pseudomonadati</taxon>
        <taxon>Pseudomonadota</taxon>
        <taxon>Alphaproteobacteria</taxon>
        <taxon>Hyphomicrobiales</taxon>
        <taxon>Nitrobacteraceae</taxon>
        <taxon>Bradyrhizobium</taxon>
    </lineage>
</organism>
<dbReference type="EMBL" id="FMZW01000001">
    <property type="protein sequence ID" value="SDC08328.1"/>
    <property type="molecule type" value="Genomic_DNA"/>
</dbReference>
<protein>
    <recommendedName>
        <fullName evidence="1">bAvd-like domain-containing protein</fullName>
    </recommendedName>
</protein>
<gene>
    <name evidence="2" type="ORF">SAMN05216337_1001212</name>
</gene>
<dbReference type="Gene3D" id="1.20.1440.60">
    <property type="entry name" value="23S rRNA-intervening sequence"/>
    <property type="match status" value="1"/>
</dbReference>
<dbReference type="RefSeq" id="WP_092077729.1">
    <property type="nucleotide sequence ID" value="NZ_FMZW01000001.1"/>
</dbReference>
<dbReference type="InterPro" id="IPR036583">
    <property type="entry name" value="23S_rRNA_IVS_sf"/>
</dbReference>
<sequence>MIVRDDNTSIDALAIVEKYEAFVNYLYPILQNAPRKHGVIRDVVLAALFSPIGGLYHAAKSKQVSRLHAVDAEFATLRSHLRFLSQGHIKILTPKQHVAALAMLSEPGKMLGTWLRKLKESDVRARPVGQAGK</sequence>
<dbReference type="NCBIfam" id="NF033474">
    <property type="entry name" value="DivGenRetAVD"/>
    <property type="match status" value="1"/>
</dbReference>
<dbReference type="CDD" id="cd16376">
    <property type="entry name" value="Avd_like"/>
    <property type="match status" value="1"/>
</dbReference>
<dbReference type="Proteomes" id="UP000199245">
    <property type="component" value="Unassembled WGS sequence"/>
</dbReference>
<evidence type="ECO:0000313" key="3">
    <source>
        <dbReference type="Proteomes" id="UP000199245"/>
    </source>
</evidence>
<evidence type="ECO:0000259" key="1">
    <source>
        <dbReference type="Pfam" id="PF22296"/>
    </source>
</evidence>
<reference evidence="2 3" key="1">
    <citation type="submission" date="2016-10" db="EMBL/GenBank/DDBJ databases">
        <authorList>
            <person name="de Groot N.N."/>
        </authorList>
    </citation>
    <scope>NUCLEOTIDE SEQUENCE [LARGE SCALE GENOMIC DNA]</scope>
    <source>
        <strain evidence="2 3">R5</strain>
    </source>
</reference>
<proteinExistence type="predicted"/>
<feature type="domain" description="bAvd-like" evidence="1">
    <location>
        <begin position="14"/>
        <end position="117"/>
    </location>
</feature>
<accession>A0A1G6IPA5</accession>
<dbReference type="InterPro" id="IPR055360">
    <property type="entry name" value="bAvd"/>
</dbReference>
<dbReference type="Pfam" id="PF22296">
    <property type="entry name" value="bAvd"/>
    <property type="match status" value="1"/>
</dbReference>
<name>A0A1G6IPA5_9BRAD</name>